<keyword evidence="6" id="KW-1185">Reference proteome</keyword>
<dbReference type="SUPFAM" id="SSF103473">
    <property type="entry name" value="MFS general substrate transporter"/>
    <property type="match status" value="1"/>
</dbReference>
<proteinExistence type="predicted"/>
<dbReference type="EMBL" id="JAMXLR010000051">
    <property type="protein sequence ID" value="MCO6045198.1"/>
    <property type="molecule type" value="Genomic_DNA"/>
</dbReference>
<feature type="transmembrane region" description="Helical" evidence="4">
    <location>
        <begin position="82"/>
        <end position="102"/>
    </location>
</feature>
<evidence type="ECO:0000256" key="2">
    <source>
        <dbReference type="ARBA" id="ARBA00022989"/>
    </source>
</evidence>
<keyword evidence="2 4" id="KW-1133">Transmembrane helix</keyword>
<protein>
    <recommendedName>
        <fullName evidence="7">MFS transporter</fullName>
    </recommendedName>
</protein>
<gene>
    <name evidence="5" type="ORF">NG895_14900</name>
</gene>
<feature type="transmembrane region" description="Helical" evidence="4">
    <location>
        <begin position="114"/>
        <end position="131"/>
    </location>
</feature>
<feature type="transmembrane region" description="Helical" evidence="4">
    <location>
        <begin position="320"/>
        <end position="339"/>
    </location>
</feature>
<evidence type="ECO:0000313" key="5">
    <source>
        <dbReference type="EMBL" id="MCO6045198.1"/>
    </source>
</evidence>
<dbReference type="Pfam" id="PF07690">
    <property type="entry name" value="MFS_1"/>
    <property type="match status" value="1"/>
</dbReference>
<dbReference type="GO" id="GO:0022857">
    <property type="term" value="F:transmembrane transporter activity"/>
    <property type="evidence" value="ECO:0007669"/>
    <property type="project" value="InterPro"/>
</dbReference>
<dbReference type="AlphaFoldDB" id="A0A9X2FBI7"/>
<reference evidence="5" key="1">
    <citation type="submission" date="2022-06" db="EMBL/GenBank/DDBJ databases">
        <title>Aeoliella straminimaris, a novel planctomycete from sediments.</title>
        <authorList>
            <person name="Vitorino I.R."/>
            <person name="Lage O.M."/>
        </authorList>
    </citation>
    <scope>NUCLEOTIDE SEQUENCE</scope>
    <source>
        <strain evidence="5">ICT_H6.2</strain>
    </source>
</reference>
<evidence type="ECO:0000256" key="3">
    <source>
        <dbReference type="ARBA" id="ARBA00023136"/>
    </source>
</evidence>
<dbReference type="PANTHER" id="PTHR23526">
    <property type="entry name" value="INTEGRAL MEMBRANE TRANSPORT PROTEIN-RELATED"/>
    <property type="match status" value="1"/>
</dbReference>
<feature type="transmembrane region" description="Helical" evidence="4">
    <location>
        <begin position="21"/>
        <end position="44"/>
    </location>
</feature>
<feature type="transmembrane region" description="Helical" evidence="4">
    <location>
        <begin position="233"/>
        <end position="253"/>
    </location>
</feature>
<organism evidence="5 6">
    <name type="scientific">Aeoliella straminimaris</name>
    <dbReference type="NCBI Taxonomy" id="2954799"/>
    <lineage>
        <taxon>Bacteria</taxon>
        <taxon>Pseudomonadati</taxon>
        <taxon>Planctomycetota</taxon>
        <taxon>Planctomycetia</taxon>
        <taxon>Pirellulales</taxon>
        <taxon>Lacipirellulaceae</taxon>
        <taxon>Aeoliella</taxon>
    </lineage>
</organism>
<feature type="transmembrane region" description="Helical" evidence="4">
    <location>
        <begin position="184"/>
        <end position="204"/>
    </location>
</feature>
<dbReference type="InterPro" id="IPR011701">
    <property type="entry name" value="MFS"/>
</dbReference>
<keyword evidence="3 4" id="KW-0472">Membrane</keyword>
<comment type="caution">
    <text evidence="5">The sequence shown here is derived from an EMBL/GenBank/DDBJ whole genome shotgun (WGS) entry which is preliminary data.</text>
</comment>
<evidence type="ECO:0008006" key="7">
    <source>
        <dbReference type="Google" id="ProtNLM"/>
    </source>
</evidence>
<dbReference type="Gene3D" id="1.20.1250.20">
    <property type="entry name" value="MFS general substrate transporter like domains"/>
    <property type="match status" value="2"/>
</dbReference>
<dbReference type="RefSeq" id="WP_252853308.1">
    <property type="nucleotide sequence ID" value="NZ_JAMXLR010000051.1"/>
</dbReference>
<dbReference type="InterPro" id="IPR052528">
    <property type="entry name" value="Sugar_transport-like"/>
</dbReference>
<evidence type="ECO:0000313" key="6">
    <source>
        <dbReference type="Proteomes" id="UP001155241"/>
    </source>
</evidence>
<feature type="transmembrane region" description="Helical" evidence="4">
    <location>
        <begin position="152"/>
        <end position="172"/>
    </location>
</feature>
<feature type="transmembrane region" description="Helical" evidence="4">
    <location>
        <begin position="50"/>
        <end position="70"/>
    </location>
</feature>
<dbReference type="Proteomes" id="UP001155241">
    <property type="component" value="Unassembled WGS sequence"/>
</dbReference>
<accession>A0A9X2FBI7</accession>
<dbReference type="PANTHER" id="PTHR23526:SF2">
    <property type="entry name" value="MAJOR FACILITATOR SUPERFAMILY (MFS) PROFILE DOMAIN-CONTAINING PROTEIN"/>
    <property type="match status" value="1"/>
</dbReference>
<sequence>MARDTHHRTTRPIRRAMWLANANAAVWATGNGLVSTTLVIYLALELGASGIEVSLVRAAPTLIGVLRLASPVLMTSGRKRKAVCIACYLASALVLTLLPAVAPHHVMASVGCWSLYHLLEYVATVALWSWLGDWMPPVIRGRLIGWRERFLVAGRIVGVVASMLLDTLWSQLDPTAPRWVPLSWSAGVGAAMMVLAVVPLWWLAPRTRKVPPAPRRVWHDIRRALTDRAYRRLLVYSFWIAFANGVTGTAQALYPARVLGISYTQMQALRSTMYAGQTAIAPTCGWWIDRFGPRRLMVAAQLVVATGPLFYFMASADLPWWIVGAWLVWMAYAPLNVGLDTLKLRLIPTDGNAPPLAVYQSVSDLAHGATLIIGGVLFDLLTSGDTPPLELYAGLFLLGWLLRTSAAPLAWRVPEHRTGGEI</sequence>
<evidence type="ECO:0000256" key="4">
    <source>
        <dbReference type="SAM" id="Phobius"/>
    </source>
</evidence>
<evidence type="ECO:0000256" key="1">
    <source>
        <dbReference type="ARBA" id="ARBA00022692"/>
    </source>
</evidence>
<name>A0A9X2FBI7_9BACT</name>
<dbReference type="InterPro" id="IPR036259">
    <property type="entry name" value="MFS_trans_sf"/>
</dbReference>
<keyword evidence="1 4" id="KW-0812">Transmembrane</keyword>